<evidence type="ECO:0000256" key="1">
    <source>
        <dbReference type="SAM" id="MobiDB-lite"/>
    </source>
</evidence>
<feature type="region of interest" description="Disordered" evidence="1">
    <location>
        <begin position="1"/>
        <end position="40"/>
    </location>
</feature>
<organism evidence="2 3">
    <name type="scientific">Corynebacterium frankenforstense DSM 45800</name>
    <dbReference type="NCBI Taxonomy" id="1437875"/>
    <lineage>
        <taxon>Bacteria</taxon>
        <taxon>Bacillati</taxon>
        <taxon>Actinomycetota</taxon>
        <taxon>Actinomycetes</taxon>
        <taxon>Mycobacteriales</taxon>
        <taxon>Corynebacteriaceae</taxon>
        <taxon>Corynebacterium</taxon>
    </lineage>
</organism>
<accession>A0A1L7CV41</accession>
<proteinExistence type="predicted"/>
<reference evidence="2 3" key="1">
    <citation type="submission" date="2014-08" db="EMBL/GenBank/DDBJ databases">
        <title>Complete genome sequence of Corynebacterium frankenforstense ST18(T) (=DSM 45800(T)), isolated from raw cow milk.</title>
        <authorList>
            <person name="Ruckert C."/>
            <person name="Albersmeier A."/>
            <person name="Winkler A."/>
            <person name="Lipski A."/>
            <person name="Kalinowski J."/>
        </authorList>
    </citation>
    <scope>NUCLEOTIDE SEQUENCE [LARGE SCALE GENOMIC DNA]</scope>
    <source>
        <strain evidence="2 3">ST18</strain>
    </source>
</reference>
<evidence type="ECO:0000313" key="2">
    <source>
        <dbReference type="EMBL" id="APT89756.1"/>
    </source>
</evidence>
<feature type="compositionally biased region" description="Pro residues" evidence="1">
    <location>
        <begin position="9"/>
        <end position="20"/>
    </location>
</feature>
<gene>
    <name evidence="2" type="ORF">CFRA_05810</name>
</gene>
<dbReference type="EMBL" id="CP009247">
    <property type="protein sequence ID" value="APT89756.1"/>
    <property type="molecule type" value="Genomic_DNA"/>
</dbReference>
<protein>
    <submittedName>
        <fullName evidence="2">Uncharacterized protein</fullName>
    </submittedName>
</protein>
<dbReference type="KEGG" id="cfk:CFRA_05810"/>
<sequence length="195" mass="20618">MVPEAPELPGLPAPDAPAPEIPGLDTAPPEPIAGMPPLPGTTYTVRSDSTRLLGNVKLSYVTVDTLQGERPAIRIDADRVVLDNLNVRFPVQTAGTTAVWQRTGPGQITTLNGDFHIIVASLEVTPQLAGVTSPLPIHIDASWAPEDVARELKKVGAGLPDAVSEQQVMLDNTMETYYITSGDLRGAPGTTIVPE</sequence>
<dbReference type="Proteomes" id="UP000185434">
    <property type="component" value="Chromosome"/>
</dbReference>
<keyword evidence="3" id="KW-1185">Reference proteome</keyword>
<evidence type="ECO:0000313" key="3">
    <source>
        <dbReference type="Proteomes" id="UP000185434"/>
    </source>
</evidence>
<dbReference type="AlphaFoldDB" id="A0A1L7CV41"/>
<feature type="compositionally biased region" description="Pro residues" evidence="1">
    <location>
        <begin position="28"/>
        <end position="39"/>
    </location>
</feature>
<name>A0A1L7CV41_9CORY</name>